<evidence type="ECO:0000313" key="1">
    <source>
        <dbReference type="EMBL" id="CAB4140570.1"/>
    </source>
</evidence>
<dbReference type="EMBL" id="LR796374">
    <property type="protein sequence ID" value="CAB4140570.1"/>
    <property type="molecule type" value="Genomic_DNA"/>
</dbReference>
<sequence length="102" mass="12099">MEWDNKVKMIQLGNQRHNSEESKKEFQKFVLENVDSFDGQAWDMFCNLVDLIIDEMKKEVGFWKQVYAKIKDVDCNDEKFGFRSGMRIAMIQTICEDELSFS</sequence>
<name>A0A6J5M680_9CAUD</name>
<reference evidence="1" key="1">
    <citation type="submission" date="2020-04" db="EMBL/GenBank/DDBJ databases">
        <authorList>
            <person name="Chiriac C."/>
            <person name="Salcher M."/>
            <person name="Ghai R."/>
            <person name="Kavagutti S V."/>
        </authorList>
    </citation>
    <scope>NUCLEOTIDE SEQUENCE</scope>
</reference>
<proteinExistence type="predicted"/>
<accession>A0A6J5M680</accession>
<gene>
    <name evidence="1" type="ORF">UFOVP402_43</name>
</gene>
<organism evidence="1">
    <name type="scientific">uncultured Caudovirales phage</name>
    <dbReference type="NCBI Taxonomy" id="2100421"/>
    <lineage>
        <taxon>Viruses</taxon>
        <taxon>Duplodnaviria</taxon>
        <taxon>Heunggongvirae</taxon>
        <taxon>Uroviricota</taxon>
        <taxon>Caudoviricetes</taxon>
        <taxon>Peduoviridae</taxon>
        <taxon>Maltschvirus</taxon>
        <taxon>Maltschvirus maltsch</taxon>
    </lineage>
</organism>
<protein>
    <submittedName>
        <fullName evidence="1">Uncharacterized protein</fullName>
    </submittedName>
</protein>